<gene>
    <name evidence="2" type="ORF">B7Y86_10570</name>
</gene>
<dbReference type="EMBL" id="NCEQ01000009">
    <property type="protein sequence ID" value="OYX56150.1"/>
    <property type="molecule type" value="Genomic_DNA"/>
</dbReference>
<sequence length="256" mass="27818">MREPFMDAFEAALGGDPVALDPWLATGERPQAGLWVYRNTTAKARADALAALYPTVERLVGRDWFRDAALIFGGDQPPESPVMDAFGAGFPDWLERFPPAGGFSYLAPAARLDAAWSEAHRAIDAPVVVAADVTGQPPARLFGATARLHPSARLFWFDWTVPSIWLANRPDAEPGQTVIWDEKPEGLIILRPRMEVTSRRLTRAEWAFLDACRCGQSLGQAASAAFRVDPATVLPTLFAGLLGAGVFTAIDMEPSQ</sequence>
<comment type="caution">
    <text evidence="2">The sequence shown here is derived from an EMBL/GenBank/DDBJ whole genome shotgun (WGS) entry which is preliminary data.</text>
</comment>
<proteinExistence type="predicted"/>
<protein>
    <recommendedName>
        <fullName evidence="1">Putative DNA-binding domain-containing protein</fullName>
    </recommendedName>
</protein>
<dbReference type="InterPro" id="IPR018640">
    <property type="entry name" value="DUF2063"/>
</dbReference>
<dbReference type="AlphaFoldDB" id="A0A258HGP0"/>
<evidence type="ECO:0000313" key="3">
    <source>
        <dbReference type="Proteomes" id="UP000216147"/>
    </source>
</evidence>
<organism evidence="2 3">
    <name type="scientific">Brevundimonas subvibrioides</name>
    <dbReference type="NCBI Taxonomy" id="74313"/>
    <lineage>
        <taxon>Bacteria</taxon>
        <taxon>Pseudomonadati</taxon>
        <taxon>Pseudomonadota</taxon>
        <taxon>Alphaproteobacteria</taxon>
        <taxon>Caulobacterales</taxon>
        <taxon>Caulobacteraceae</taxon>
        <taxon>Brevundimonas</taxon>
    </lineage>
</organism>
<dbReference type="Proteomes" id="UP000216147">
    <property type="component" value="Unassembled WGS sequence"/>
</dbReference>
<accession>A0A258HGP0</accession>
<evidence type="ECO:0000313" key="2">
    <source>
        <dbReference type="EMBL" id="OYX56150.1"/>
    </source>
</evidence>
<dbReference type="Pfam" id="PF09836">
    <property type="entry name" value="DUF2063"/>
    <property type="match status" value="1"/>
</dbReference>
<name>A0A258HGP0_9CAUL</name>
<evidence type="ECO:0000259" key="1">
    <source>
        <dbReference type="Pfam" id="PF09836"/>
    </source>
</evidence>
<reference evidence="2 3" key="1">
    <citation type="submission" date="2017-03" db="EMBL/GenBank/DDBJ databases">
        <title>Lifting the veil on microbial sulfur biogeochemistry in mining wastewaters.</title>
        <authorList>
            <person name="Kantor R.S."/>
            <person name="Colenbrander Nelson T."/>
            <person name="Marshall S."/>
            <person name="Bennett D."/>
            <person name="Apte S."/>
            <person name="Camacho D."/>
            <person name="Thomas B.C."/>
            <person name="Warren L.A."/>
            <person name="Banfield J.F."/>
        </authorList>
    </citation>
    <scope>NUCLEOTIDE SEQUENCE [LARGE SCALE GENOMIC DNA]</scope>
    <source>
        <strain evidence="2">32-68-21</strain>
    </source>
</reference>
<feature type="domain" description="Putative DNA-binding" evidence="1">
    <location>
        <begin position="8"/>
        <end position="94"/>
    </location>
</feature>